<protein>
    <submittedName>
        <fullName evidence="1">Uncharacterized protein</fullName>
    </submittedName>
</protein>
<sequence length="156" mass="18526">MILKWKTGPFQSKLEEALKFQNPELFNVTKNLVIKPKNASEFAKFMRPDYFLEVIGKCEMDAYIDEFVQSKALYLDLKHKQGNKKLVLSKKSFGQLYHNWYFRSVPWPSIMFEKRIRTMFESGLVNAWMDWSLRIETWNGTKELASNVKENSKDQK</sequence>
<comment type="caution">
    <text evidence="1">The sequence shown here is derived from an EMBL/GenBank/DDBJ whole genome shotgun (WGS) entry which is preliminary data.</text>
</comment>
<dbReference type="EMBL" id="CAXLJM020000075">
    <property type="protein sequence ID" value="CAL8128902.1"/>
    <property type="molecule type" value="Genomic_DNA"/>
</dbReference>
<evidence type="ECO:0000313" key="2">
    <source>
        <dbReference type="Proteomes" id="UP001642540"/>
    </source>
</evidence>
<dbReference type="Proteomes" id="UP001642540">
    <property type="component" value="Unassembled WGS sequence"/>
</dbReference>
<organism evidence="1 2">
    <name type="scientific">Orchesella dallaii</name>
    <dbReference type="NCBI Taxonomy" id="48710"/>
    <lineage>
        <taxon>Eukaryota</taxon>
        <taxon>Metazoa</taxon>
        <taxon>Ecdysozoa</taxon>
        <taxon>Arthropoda</taxon>
        <taxon>Hexapoda</taxon>
        <taxon>Collembola</taxon>
        <taxon>Entomobryomorpha</taxon>
        <taxon>Entomobryoidea</taxon>
        <taxon>Orchesellidae</taxon>
        <taxon>Orchesellinae</taxon>
        <taxon>Orchesella</taxon>
    </lineage>
</organism>
<gene>
    <name evidence="1" type="ORF">ODALV1_LOCUS22663</name>
</gene>
<accession>A0ABP1RIN1</accession>
<proteinExistence type="predicted"/>
<evidence type="ECO:0000313" key="1">
    <source>
        <dbReference type="EMBL" id="CAL8128902.1"/>
    </source>
</evidence>
<name>A0ABP1RIN1_9HEXA</name>
<keyword evidence="2" id="KW-1185">Reference proteome</keyword>
<reference evidence="1 2" key="1">
    <citation type="submission" date="2024-08" db="EMBL/GenBank/DDBJ databases">
        <authorList>
            <person name="Cucini C."/>
            <person name="Frati F."/>
        </authorList>
    </citation>
    <scope>NUCLEOTIDE SEQUENCE [LARGE SCALE GENOMIC DNA]</scope>
</reference>